<keyword evidence="3" id="KW-1185">Reference proteome</keyword>
<organism evidence="3">
    <name type="scientific">Salpingoeca rosetta (strain ATCC 50818 / BSB-021)</name>
    <dbReference type="NCBI Taxonomy" id="946362"/>
    <lineage>
        <taxon>Eukaryota</taxon>
        <taxon>Choanoflagellata</taxon>
        <taxon>Craspedida</taxon>
        <taxon>Salpingoecidae</taxon>
        <taxon>Salpingoeca</taxon>
    </lineage>
</organism>
<dbReference type="GeneID" id="16078371"/>
<dbReference type="InParanoid" id="F2TYZ7"/>
<dbReference type="OrthoDB" id="49113at2759"/>
<dbReference type="EMBL" id="GL832957">
    <property type="protein sequence ID" value="EGD78821.1"/>
    <property type="molecule type" value="Genomic_DNA"/>
</dbReference>
<dbReference type="PANTHER" id="PTHR36649:SF29">
    <property type="entry name" value="PARP CATALYTIC DOMAIN-CONTAINING PROTEIN-RELATED"/>
    <property type="match status" value="1"/>
</dbReference>
<dbReference type="AlphaFoldDB" id="F2TYZ7"/>
<reference evidence="2" key="1">
    <citation type="submission" date="2009-08" db="EMBL/GenBank/DDBJ databases">
        <title>Annotation of Salpingoeca rosetta.</title>
        <authorList>
            <consortium name="The Broad Institute Genome Sequencing Platform"/>
            <person name="Russ C."/>
            <person name="Cuomo C."/>
            <person name="Burger G."/>
            <person name="Gray M.W."/>
            <person name="Holland P.W.H."/>
            <person name="King N."/>
            <person name="Lang F.B.F."/>
            <person name="Roger A.J."/>
            <person name="Ruiz-Trillo I."/>
            <person name="Young S.K."/>
            <person name="Zeng Q."/>
            <person name="Gargeya S."/>
            <person name="Alvarado L."/>
            <person name="Berlin A."/>
            <person name="Chapman S.B."/>
            <person name="Chen Z."/>
            <person name="Freedman E."/>
            <person name="Gellesch M."/>
            <person name="Goldberg J."/>
            <person name="Griggs A."/>
            <person name="Gujja S."/>
            <person name="Heilman E."/>
            <person name="Heiman D."/>
            <person name="Howarth C."/>
            <person name="Mehta T."/>
            <person name="Neiman D."/>
            <person name="Pearson M."/>
            <person name="Roberts A."/>
            <person name="Saif S."/>
            <person name="Shea T."/>
            <person name="Shenoy N."/>
            <person name="Sisk P."/>
            <person name="Stolte C."/>
            <person name="Sykes S."/>
            <person name="White J."/>
            <person name="Yandava C."/>
            <person name="Haas B."/>
            <person name="Nusbaum C."/>
            <person name="Birren B."/>
        </authorList>
    </citation>
    <scope>NUCLEOTIDE SEQUENCE [LARGE SCALE GENOMIC DNA]</scope>
    <source>
        <strain evidence="2">ATCC 50818</strain>
    </source>
</reference>
<evidence type="ECO:0000256" key="1">
    <source>
        <dbReference type="SAM" id="MobiDB-lite"/>
    </source>
</evidence>
<dbReference type="RefSeq" id="XP_004997777.1">
    <property type="nucleotide sequence ID" value="XM_004997720.1"/>
</dbReference>
<dbReference type="Proteomes" id="UP000007799">
    <property type="component" value="Unassembled WGS sequence"/>
</dbReference>
<name>F2TYZ7_SALR5</name>
<dbReference type="eggNOG" id="KOG4625">
    <property type="taxonomic scope" value="Eukaryota"/>
</dbReference>
<evidence type="ECO:0000313" key="3">
    <source>
        <dbReference type="Proteomes" id="UP000007799"/>
    </source>
</evidence>
<dbReference type="KEGG" id="sre:PTSG_01796"/>
<accession>F2TYZ7</accession>
<sequence>MQQADTMGTEASSLKTSSTCNGLGDSRGDEGRLAHVQGRLQELTGTTTFDLECPYARTCWELLALYADIPAERFNHRHDVCYCKESCCPTPRKTRLKTGGCPQGWVRFALSVNETICEARKVFNHWHKCFHGTTLRALDSIVEISQLLKPGSELPDGTVIGTRDGHIPHAFGVQPANAPIEHNYTNMRHMCVAPNKTIFVSPSINYAAHRAYAEPVYVDRDTRMTVVLECRMCPRAYSASASTVREHVADDYVSADGMEWTTELNNVHYITGVLVKVEKLQHRVPAARVMPGRHTLATSPLVCTPEAVARHTLRSHRRSLHLLAVLDGTMPFSLKCEYAKRCWSALTTLADTHRIDPRFFNHTYSRCYCASCLPKSDKGAVFRRGDKPYQLPEGWVRIGLQVTHTHARATKLWETSHVCYHGTSIGALKPIIEGGEILPPGEVNVTHTHIIPRDDEDNPREGRLPTVYTTPAHNLDRIHKSVFVSPSVAYASSSTYAERYYWPGGRQFLVPVLQTRIRPDTYDVRSSTLRDTPHDPCYSADEMEWYTPRRGVIQIYGLLLKLHPAQ</sequence>
<proteinExistence type="predicted"/>
<protein>
    <submittedName>
        <fullName evidence="2">Uncharacterized protein</fullName>
    </submittedName>
</protein>
<dbReference type="PANTHER" id="PTHR36649">
    <property type="entry name" value="UBIQUITIN-LIKE DOMAIN-CONTAINING PROTEIN"/>
    <property type="match status" value="1"/>
</dbReference>
<gene>
    <name evidence="2" type="ORF">PTSG_01796</name>
</gene>
<feature type="region of interest" description="Disordered" evidence="1">
    <location>
        <begin position="1"/>
        <end position="21"/>
    </location>
</feature>
<dbReference type="STRING" id="946362.F2TYZ7"/>
<evidence type="ECO:0000313" key="2">
    <source>
        <dbReference type="EMBL" id="EGD78821.1"/>
    </source>
</evidence>